<sequence length="283" mass="29922">MNQGITPAINPAMSPATPPVAAPAAGRSGPPPWMAAARRAAYGIAGLILFIGIWKAALVWEWAPRGTLPDPFALPGTLAQEWQSGRLLPAIGSSLIHYFWGLALGTALGFGVGLAAATLPRFDLTQAYLARILRPIPPLAWVVFAIAWFKVSHAGAAFVIAIGVFWVNYFATYSAVRNVDPRYYELARAFGHGGYLARAFSVTLPAIAPGALSGVRTGIGQAWMTLIAAELLGVPGMGQEMNAAAGVGAYDAVVVYMLIISLVYTICDLAFSAVEGKVLQWRP</sequence>
<name>A0ABX9G5W1_9BURK</name>
<comment type="similarity">
    <text evidence="7">Belongs to the binding-protein-dependent transport system permease family.</text>
</comment>
<dbReference type="Gene3D" id="1.10.3720.10">
    <property type="entry name" value="MetI-like"/>
    <property type="match status" value="1"/>
</dbReference>
<feature type="transmembrane region" description="Helical" evidence="7">
    <location>
        <begin position="40"/>
        <end position="60"/>
    </location>
</feature>
<keyword evidence="6 7" id="KW-0472">Membrane</keyword>
<dbReference type="Pfam" id="PF00528">
    <property type="entry name" value="BPD_transp_1"/>
    <property type="match status" value="1"/>
</dbReference>
<proteinExistence type="inferred from homology"/>
<dbReference type="PROSITE" id="PS50928">
    <property type="entry name" value="ABC_TM1"/>
    <property type="match status" value="1"/>
</dbReference>
<dbReference type="InterPro" id="IPR000515">
    <property type="entry name" value="MetI-like"/>
</dbReference>
<dbReference type="EMBL" id="QNRM01000009">
    <property type="protein sequence ID" value="RBP16975.1"/>
    <property type="molecule type" value="Genomic_DNA"/>
</dbReference>
<evidence type="ECO:0000313" key="10">
    <source>
        <dbReference type="EMBL" id="RBP16975.1"/>
    </source>
</evidence>
<evidence type="ECO:0000256" key="8">
    <source>
        <dbReference type="SAM" id="MobiDB-lite"/>
    </source>
</evidence>
<feature type="region of interest" description="Disordered" evidence="8">
    <location>
        <begin position="1"/>
        <end position="25"/>
    </location>
</feature>
<reference evidence="10 11" key="1">
    <citation type="submission" date="2018-06" db="EMBL/GenBank/DDBJ databases">
        <title>Genomic Encyclopedia of Type Strains, Phase III (KMG-III): the genomes of soil and plant-associated and newly described type strains.</title>
        <authorList>
            <person name="Whitman W."/>
        </authorList>
    </citation>
    <scope>NUCLEOTIDE SEQUENCE [LARGE SCALE GENOMIC DNA]</scope>
    <source>
        <strain evidence="10 11">CECT 7342</strain>
    </source>
</reference>
<dbReference type="InterPro" id="IPR035906">
    <property type="entry name" value="MetI-like_sf"/>
</dbReference>
<protein>
    <submittedName>
        <fullName evidence="10">NitT/TauT family transport system permease protein</fullName>
    </submittedName>
</protein>
<feature type="transmembrane region" description="Helical" evidence="7">
    <location>
        <begin position="98"/>
        <end position="119"/>
    </location>
</feature>
<evidence type="ECO:0000256" key="2">
    <source>
        <dbReference type="ARBA" id="ARBA00022448"/>
    </source>
</evidence>
<evidence type="ECO:0000256" key="7">
    <source>
        <dbReference type="RuleBase" id="RU363032"/>
    </source>
</evidence>
<dbReference type="PANTHER" id="PTHR30151">
    <property type="entry name" value="ALKANE SULFONATE ABC TRANSPORTER-RELATED, MEMBRANE SUBUNIT"/>
    <property type="match status" value="1"/>
</dbReference>
<organism evidence="10 11">
    <name type="scientific">Achromobacter marplatensis</name>
    <dbReference type="NCBI Taxonomy" id="470868"/>
    <lineage>
        <taxon>Bacteria</taxon>
        <taxon>Pseudomonadati</taxon>
        <taxon>Pseudomonadota</taxon>
        <taxon>Betaproteobacteria</taxon>
        <taxon>Burkholderiales</taxon>
        <taxon>Alcaligenaceae</taxon>
        <taxon>Achromobacter</taxon>
    </lineage>
</organism>
<evidence type="ECO:0000256" key="6">
    <source>
        <dbReference type="ARBA" id="ARBA00023136"/>
    </source>
</evidence>
<keyword evidence="11" id="KW-1185">Reference proteome</keyword>
<evidence type="ECO:0000256" key="3">
    <source>
        <dbReference type="ARBA" id="ARBA00022475"/>
    </source>
</evidence>
<keyword evidence="4 7" id="KW-0812">Transmembrane</keyword>
<feature type="domain" description="ABC transmembrane type-1" evidence="9">
    <location>
        <begin position="91"/>
        <end position="271"/>
    </location>
</feature>
<dbReference type="PANTHER" id="PTHR30151:SF0">
    <property type="entry name" value="ABC TRANSPORTER PERMEASE PROTEIN MJ0413-RELATED"/>
    <property type="match status" value="1"/>
</dbReference>
<dbReference type="Proteomes" id="UP000252124">
    <property type="component" value="Unassembled WGS sequence"/>
</dbReference>
<dbReference type="CDD" id="cd06261">
    <property type="entry name" value="TM_PBP2"/>
    <property type="match status" value="1"/>
</dbReference>
<evidence type="ECO:0000256" key="5">
    <source>
        <dbReference type="ARBA" id="ARBA00022989"/>
    </source>
</evidence>
<comment type="caution">
    <text evidence="10">The sequence shown here is derived from an EMBL/GenBank/DDBJ whole genome shotgun (WGS) entry which is preliminary data.</text>
</comment>
<evidence type="ECO:0000256" key="1">
    <source>
        <dbReference type="ARBA" id="ARBA00004651"/>
    </source>
</evidence>
<keyword evidence="2 7" id="KW-0813">Transport</keyword>
<evidence type="ECO:0000259" key="9">
    <source>
        <dbReference type="PROSITE" id="PS50928"/>
    </source>
</evidence>
<accession>A0ABX9G5W1</accession>
<keyword evidence="3" id="KW-1003">Cell membrane</keyword>
<evidence type="ECO:0000256" key="4">
    <source>
        <dbReference type="ARBA" id="ARBA00022692"/>
    </source>
</evidence>
<gene>
    <name evidence="10" type="ORF">DFP87_10923</name>
</gene>
<dbReference type="SUPFAM" id="SSF161098">
    <property type="entry name" value="MetI-like"/>
    <property type="match status" value="1"/>
</dbReference>
<keyword evidence="5 7" id="KW-1133">Transmembrane helix</keyword>
<evidence type="ECO:0000313" key="11">
    <source>
        <dbReference type="Proteomes" id="UP000252124"/>
    </source>
</evidence>
<feature type="transmembrane region" description="Helical" evidence="7">
    <location>
        <begin position="139"/>
        <end position="167"/>
    </location>
</feature>
<comment type="subcellular location">
    <subcellularLocation>
        <location evidence="1 7">Cell membrane</location>
        <topology evidence="1 7">Multi-pass membrane protein</topology>
    </subcellularLocation>
</comment>
<feature type="transmembrane region" description="Helical" evidence="7">
    <location>
        <begin position="253"/>
        <end position="274"/>
    </location>
</feature>